<evidence type="ECO:0000256" key="6">
    <source>
        <dbReference type="ARBA" id="ARBA00022960"/>
    </source>
</evidence>
<keyword evidence="9 12" id="KW-0961">Cell wall biogenesis/degradation</keyword>
<dbReference type="GO" id="GO:0051301">
    <property type="term" value="P:cell division"/>
    <property type="evidence" value="ECO:0007669"/>
    <property type="project" value="UniProtKB-KW"/>
</dbReference>
<dbReference type="NCBIfam" id="NF006873">
    <property type="entry name" value="PRK09369.1"/>
    <property type="match status" value="1"/>
</dbReference>
<dbReference type="PANTHER" id="PTHR43783">
    <property type="entry name" value="UDP-N-ACETYLGLUCOSAMINE 1-CARBOXYVINYLTRANSFERASE"/>
    <property type="match status" value="1"/>
</dbReference>
<dbReference type="HAMAP" id="MF_00111">
    <property type="entry name" value="MurA"/>
    <property type="match status" value="1"/>
</dbReference>
<dbReference type="GO" id="GO:0008360">
    <property type="term" value="P:regulation of cell shape"/>
    <property type="evidence" value="ECO:0007669"/>
    <property type="project" value="UniProtKB-KW"/>
</dbReference>
<evidence type="ECO:0000313" key="14">
    <source>
        <dbReference type="EMBL" id="PIY88759.1"/>
    </source>
</evidence>
<evidence type="ECO:0000256" key="5">
    <source>
        <dbReference type="ARBA" id="ARBA00022679"/>
    </source>
</evidence>
<comment type="caution">
    <text evidence="14">The sequence shown here is derived from an EMBL/GenBank/DDBJ whole genome shotgun (WGS) entry which is preliminary data.</text>
</comment>
<dbReference type="SUPFAM" id="SSF55205">
    <property type="entry name" value="EPT/RTPC-like"/>
    <property type="match status" value="1"/>
</dbReference>
<evidence type="ECO:0000256" key="3">
    <source>
        <dbReference type="ARBA" id="ARBA00022490"/>
    </source>
</evidence>
<evidence type="ECO:0000256" key="12">
    <source>
        <dbReference type="HAMAP-Rule" id="MF_00111"/>
    </source>
</evidence>
<dbReference type="Gene3D" id="3.65.10.10">
    <property type="entry name" value="Enolpyruvate transferase domain"/>
    <property type="match status" value="2"/>
</dbReference>
<feature type="binding site" evidence="12">
    <location>
        <begin position="23"/>
        <end position="24"/>
    </location>
    <ligand>
        <name>phosphoenolpyruvate</name>
        <dbReference type="ChEBI" id="CHEBI:58702"/>
    </ligand>
</feature>
<evidence type="ECO:0000256" key="10">
    <source>
        <dbReference type="ARBA" id="ARBA00038367"/>
    </source>
</evidence>
<dbReference type="CDD" id="cd01555">
    <property type="entry name" value="UdpNAET"/>
    <property type="match status" value="1"/>
</dbReference>
<protein>
    <recommendedName>
        <fullName evidence="12">UDP-N-acetylglucosamine 1-carboxyvinyltransferase</fullName>
        <ecNumber evidence="12">2.5.1.7</ecNumber>
    </recommendedName>
    <alternativeName>
        <fullName evidence="12">Enoylpyruvate transferase</fullName>
    </alternativeName>
    <alternativeName>
        <fullName evidence="12">UDP-N-acetylglucosamine enolpyruvyl transferase</fullName>
        <shortName evidence="12">EPT</shortName>
    </alternativeName>
</protein>
<dbReference type="GO" id="GO:0071555">
    <property type="term" value="P:cell wall organization"/>
    <property type="evidence" value="ECO:0007669"/>
    <property type="project" value="UniProtKB-KW"/>
</dbReference>
<dbReference type="InterPro" id="IPR005750">
    <property type="entry name" value="UDP_GlcNAc_COvinyl_MurA"/>
</dbReference>
<name>A0A2M7R6B7_9BACT</name>
<evidence type="ECO:0000259" key="13">
    <source>
        <dbReference type="Pfam" id="PF00275"/>
    </source>
</evidence>
<dbReference type="EMBL" id="PFLW01000071">
    <property type="protein sequence ID" value="PIY88759.1"/>
    <property type="molecule type" value="Genomic_DNA"/>
</dbReference>
<dbReference type="InterPro" id="IPR013792">
    <property type="entry name" value="RNA3'P_cycl/enolpyr_Trfase_a/b"/>
</dbReference>
<keyword evidence="4 12" id="KW-0132">Cell division</keyword>
<gene>
    <name evidence="12 14" type="primary">murA</name>
    <name evidence="14" type="ORF">COY73_02955</name>
</gene>
<dbReference type="Pfam" id="PF00275">
    <property type="entry name" value="EPSP_synthase"/>
    <property type="match status" value="1"/>
</dbReference>
<keyword evidence="7 12" id="KW-0573">Peptidoglycan synthesis</keyword>
<dbReference type="Proteomes" id="UP000230767">
    <property type="component" value="Unassembled WGS sequence"/>
</dbReference>
<dbReference type="GO" id="GO:0019277">
    <property type="term" value="P:UDP-N-acetylgalactosamine biosynthetic process"/>
    <property type="evidence" value="ECO:0007669"/>
    <property type="project" value="InterPro"/>
</dbReference>
<dbReference type="UniPathway" id="UPA00219"/>
<reference evidence="15" key="1">
    <citation type="submission" date="2017-09" db="EMBL/GenBank/DDBJ databases">
        <title>Depth-based differentiation of microbial function through sediment-hosted aquifers and enrichment of novel symbionts in the deep terrestrial subsurface.</title>
        <authorList>
            <person name="Probst A.J."/>
            <person name="Ladd B."/>
            <person name="Jarett J.K."/>
            <person name="Geller-Mcgrath D.E."/>
            <person name="Sieber C.M.K."/>
            <person name="Emerson J.B."/>
            <person name="Anantharaman K."/>
            <person name="Thomas B.C."/>
            <person name="Malmstrom R."/>
            <person name="Stieglmeier M."/>
            <person name="Klingl A."/>
            <person name="Woyke T."/>
            <person name="Ryan C.M."/>
            <person name="Banfield J.F."/>
        </authorList>
    </citation>
    <scope>NUCLEOTIDE SEQUENCE [LARGE SCALE GENOMIC DNA]</scope>
</reference>
<feature type="binding site" evidence="12">
    <location>
        <position position="334"/>
    </location>
    <ligand>
        <name>UDP-N-acetyl-alpha-D-glucosamine</name>
        <dbReference type="ChEBI" id="CHEBI:57705"/>
    </ligand>
</feature>
<dbReference type="InterPro" id="IPR036968">
    <property type="entry name" value="Enolpyruvate_Tfrase_sf"/>
</dbReference>
<dbReference type="GO" id="GO:0005737">
    <property type="term" value="C:cytoplasm"/>
    <property type="evidence" value="ECO:0007669"/>
    <property type="project" value="UniProtKB-SubCell"/>
</dbReference>
<evidence type="ECO:0000313" key="15">
    <source>
        <dbReference type="Proteomes" id="UP000230767"/>
    </source>
</evidence>
<evidence type="ECO:0000256" key="8">
    <source>
        <dbReference type="ARBA" id="ARBA00023306"/>
    </source>
</evidence>
<dbReference type="InterPro" id="IPR001986">
    <property type="entry name" value="Enolpyruvate_Tfrase_dom"/>
</dbReference>
<comment type="pathway">
    <text evidence="2 12">Cell wall biogenesis; peptidoglycan biosynthesis.</text>
</comment>
<dbReference type="PANTHER" id="PTHR43783:SF1">
    <property type="entry name" value="UDP-N-ACETYLGLUCOSAMINE 1-CARBOXYVINYLTRANSFERASE"/>
    <property type="match status" value="1"/>
</dbReference>
<dbReference type="GO" id="GO:0009252">
    <property type="term" value="P:peptidoglycan biosynthetic process"/>
    <property type="evidence" value="ECO:0007669"/>
    <property type="project" value="UniProtKB-UniRule"/>
</dbReference>
<comment type="catalytic activity">
    <reaction evidence="11 12">
        <text>phosphoenolpyruvate + UDP-N-acetyl-alpha-D-glucosamine = UDP-N-acetyl-3-O-(1-carboxyvinyl)-alpha-D-glucosamine + phosphate</text>
        <dbReference type="Rhea" id="RHEA:18681"/>
        <dbReference type="ChEBI" id="CHEBI:43474"/>
        <dbReference type="ChEBI" id="CHEBI:57705"/>
        <dbReference type="ChEBI" id="CHEBI:58702"/>
        <dbReference type="ChEBI" id="CHEBI:68483"/>
        <dbReference type="EC" id="2.5.1.7"/>
    </reaction>
</comment>
<evidence type="ECO:0000256" key="4">
    <source>
        <dbReference type="ARBA" id="ARBA00022618"/>
    </source>
</evidence>
<keyword evidence="8 12" id="KW-0131">Cell cycle</keyword>
<keyword evidence="6 12" id="KW-0133">Cell shape</keyword>
<keyword evidence="5 12" id="KW-0808">Transferase</keyword>
<proteinExistence type="inferred from homology"/>
<dbReference type="NCBIfam" id="TIGR01072">
    <property type="entry name" value="murA"/>
    <property type="match status" value="1"/>
</dbReference>
<comment type="function">
    <text evidence="12">Cell wall formation. Adds enolpyruvyl to UDP-N-acetylglucosamine.</text>
</comment>
<dbReference type="GO" id="GO:0008760">
    <property type="term" value="F:UDP-N-acetylglucosamine 1-carboxyvinyltransferase activity"/>
    <property type="evidence" value="ECO:0007669"/>
    <property type="project" value="UniProtKB-UniRule"/>
</dbReference>
<dbReference type="AlphaFoldDB" id="A0A2M7R6B7"/>
<evidence type="ECO:0000256" key="2">
    <source>
        <dbReference type="ARBA" id="ARBA00004752"/>
    </source>
</evidence>
<comment type="subcellular location">
    <subcellularLocation>
        <location evidence="1 12">Cytoplasm</location>
    </subcellularLocation>
</comment>
<feature type="domain" description="Enolpyruvate transferase" evidence="13">
    <location>
        <begin position="7"/>
        <end position="414"/>
    </location>
</feature>
<feature type="active site" description="Proton donor" evidence="12">
    <location>
        <position position="118"/>
    </location>
</feature>
<evidence type="ECO:0000256" key="9">
    <source>
        <dbReference type="ARBA" id="ARBA00023316"/>
    </source>
</evidence>
<keyword evidence="3 12" id="KW-0963">Cytoplasm</keyword>
<dbReference type="EC" id="2.5.1.7" evidence="12"/>
<feature type="binding site" evidence="12">
    <location>
        <position position="94"/>
    </location>
    <ligand>
        <name>UDP-N-acetyl-alpha-D-glucosamine</name>
        <dbReference type="ChEBI" id="CHEBI:57705"/>
    </ligand>
</feature>
<evidence type="ECO:0000256" key="1">
    <source>
        <dbReference type="ARBA" id="ARBA00004496"/>
    </source>
</evidence>
<feature type="binding site" evidence="12">
    <location>
        <position position="312"/>
    </location>
    <ligand>
        <name>UDP-N-acetyl-alpha-D-glucosamine</name>
        <dbReference type="ChEBI" id="CHEBI:57705"/>
    </ligand>
</feature>
<accession>A0A2M7R6B7</accession>
<organism evidence="14 15">
    <name type="scientific">Candidatus Nealsonbacteria bacterium CG_4_10_14_0_8_um_filter_37_14</name>
    <dbReference type="NCBI Taxonomy" id="1974684"/>
    <lineage>
        <taxon>Bacteria</taxon>
        <taxon>Candidatus Nealsoniibacteriota</taxon>
    </lineage>
</organism>
<evidence type="ECO:0000256" key="7">
    <source>
        <dbReference type="ARBA" id="ARBA00022984"/>
    </source>
</evidence>
<dbReference type="InterPro" id="IPR050068">
    <property type="entry name" value="MurA_subfamily"/>
</dbReference>
<evidence type="ECO:0000256" key="11">
    <source>
        <dbReference type="ARBA" id="ARBA00047527"/>
    </source>
</evidence>
<comment type="caution">
    <text evidence="12">Lacks conserved residue(s) required for the propagation of feature annotation.</text>
</comment>
<sequence length="426" mass="46405">MTEKFIIQGGKPLEGEIEVGGAKNAATPILAATLLTDKECEIANLPLVEDVFRMIEILQELGADIIWRGARTIKISCKNIDPSKIRPELVKKMRSSVLLIGPLISRFGKVTISKPGGDIIGSRPIDVHLNAFRTLGAEVSEEQSLYHFKAKKGLKPARVILKEFSVTATENALMASSLIPGKTEISIAACEPHVQDLALFLKKMGAKIKGEGSHNIQIFGKEKLKGASHAIIYDPVEAGNYIILAAATKGRVTVKNVNPLHLELVLEKLKDFGLDFKIIKSGRKGAILVEKPTGILKMDKVQTLIYPGIPTDLQSAFGVLATQAKGSTLIHDPLYEGRLKYLEELNKMGAKIIVADPHRAIINGPTPLYGTEINSYDLRSGVSLIIAGLVARGKTVINGVYQIDRGYEKIEQKLQKLGADIKRVKD</sequence>
<comment type="similarity">
    <text evidence="10 12">Belongs to the EPSP synthase family. MurA subfamily.</text>
</comment>